<dbReference type="PANTHER" id="PTHR37549">
    <property type="entry name" value="LIPOPROTEIN LPRI"/>
    <property type="match status" value="1"/>
</dbReference>
<dbReference type="GO" id="GO:0005576">
    <property type="term" value="C:extracellular region"/>
    <property type="evidence" value="ECO:0007669"/>
    <property type="project" value="TreeGrafter"/>
</dbReference>
<protein>
    <submittedName>
        <fullName evidence="3">Uncharacterized protein DUF1311</fullName>
    </submittedName>
</protein>
<feature type="domain" description="Lysozyme inhibitor LprI-like N-terminal" evidence="2">
    <location>
        <begin position="28"/>
        <end position="105"/>
    </location>
</feature>
<evidence type="ECO:0000256" key="1">
    <source>
        <dbReference type="SAM" id="SignalP"/>
    </source>
</evidence>
<dbReference type="AlphaFoldDB" id="A0A2V4UWQ8"/>
<name>A0A2V4UWQ8_9GAMM</name>
<dbReference type="InterPro" id="IPR009739">
    <property type="entry name" value="LprI-like_N"/>
</dbReference>
<dbReference type="Pfam" id="PF07007">
    <property type="entry name" value="LprI"/>
    <property type="match status" value="1"/>
</dbReference>
<dbReference type="EMBL" id="QJSU01000001">
    <property type="protein sequence ID" value="PYE40966.1"/>
    <property type="molecule type" value="Genomic_DNA"/>
</dbReference>
<feature type="chain" id="PRO_5015893388" evidence="1">
    <location>
        <begin position="24"/>
        <end position="257"/>
    </location>
</feature>
<proteinExistence type="predicted"/>
<gene>
    <name evidence="3" type="ORF">DFP82_101282</name>
</gene>
<dbReference type="Proteomes" id="UP000247746">
    <property type="component" value="Unassembled WGS sequence"/>
</dbReference>
<organism evidence="3 4">
    <name type="scientific">Psychrobacter fozii</name>
    <dbReference type="NCBI Taxonomy" id="198480"/>
    <lineage>
        <taxon>Bacteria</taxon>
        <taxon>Pseudomonadati</taxon>
        <taxon>Pseudomonadota</taxon>
        <taxon>Gammaproteobacteria</taxon>
        <taxon>Moraxellales</taxon>
        <taxon>Moraxellaceae</taxon>
        <taxon>Psychrobacter</taxon>
    </lineage>
</organism>
<reference evidence="3 4" key="1">
    <citation type="submission" date="2018-06" db="EMBL/GenBank/DDBJ databases">
        <title>Genomic Encyclopedia of Type Strains, Phase III (KMG-III): the genomes of soil and plant-associated and newly described type strains.</title>
        <authorList>
            <person name="Whitman W."/>
        </authorList>
    </citation>
    <scope>NUCLEOTIDE SEQUENCE [LARGE SCALE GENOMIC DNA]</scope>
    <source>
        <strain evidence="3 4">CECT 5889</strain>
    </source>
</reference>
<keyword evidence="4" id="KW-1185">Reference proteome</keyword>
<comment type="caution">
    <text evidence="3">The sequence shown here is derived from an EMBL/GenBank/DDBJ whole genome shotgun (WGS) entry which is preliminary data.</text>
</comment>
<accession>A0A2V4UWQ8</accession>
<dbReference type="OrthoDB" id="5957809at2"/>
<evidence type="ECO:0000259" key="2">
    <source>
        <dbReference type="Pfam" id="PF07007"/>
    </source>
</evidence>
<dbReference type="PANTHER" id="PTHR37549:SF1">
    <property type="entry name" value="LIPOPROTEIN LPRI"/>
    <property type="match status" value="1"/>
</dbReference>
<dbReference type="Gene3D" id="1.20.1270.180">
    <property type="match status" value="1"/>
</dbReference>
<evidence type="ECO:0000313" key="3">
    <source>
        <dbReference type="EMBL" id="PYE40966.1"/>
    </source>
</evidence>
<keyword evidence="1" id="KW-0732">Signal</keyword>
<dbReference type="InterPro" id="IPR052755">
    <property type="entry name" value="Lysozyme_Inhibitor_LprI"/>
</dbReference>
<sequence>MKKLALATVSILGTCLLSTYANSASFDCNKAATWVEKTVCDSPELSKLDDAMAKKYKINLGAAPDYEDSKAFKDRFIANQRTWLTFQRNTCKSEECLIREYKEYIEEQSNYGVAWNFSDELSPSDLPSKSAFGKFSQTSQISIYNSGTQRWEDTGEAKNTVSIHSVANKPYLSIIDGVLIFTNAHTCDLGESKAIWSENHWVVNDDQPDKTAELRFYPALYKGKTQLLLRDMDDQYRRLHCGMRGYFDGTVLKREVD</sequence>
<feature type="signal peptide" evidence="1">
    <location>
        <begin position="1"/>
        <end position="23"/>
    </location>
</feature>
<dbReference type="RefSeq" id="WP_110921938.1">
    <property type="nucleotide sequence ID" value="NZ_QJSU01000001.1"/>
</dbReference>
<evidence type="ECO:0000313" key="4">
    <source>
        <dbReference type="Proteomes" id="UP000247746"/>
    </source>
</evidence>